<evidence type="ECO:0000256" key="2">
    <source>
        <dbReference type="ARBA" id="ARBA00012916"/>
    </source>
</evidence>
<keyword evidence="5" id="KW-0378">Hydrolase</keyword>
<feature type="domain" description="SIS" evidence="4">
    <location>
        <begin position="20"/>
        <end position="159"/>
    </location>
</feature>
<dbReference type="PANTHER" id="PTHR10937">
    <property type="entry name" value="GLUCOSAMINE--FRUCTOSE-6-PHOSPHATE AMINOTRANSFERASE, ISOMERIZING"/>
    <property type="match status" value="1"/>
</dbReference>
<accession>A0ABV8LVM1</accession>
<dbReference type="Proteomes" id="UP001595816">
    <property type="component" value="Unassembled WGS sequence"/>
</dbReference>
<evidence type="ECO:0000313" key="5">
    <source>
        <dbReference type="EMBL" id="MFC4135082.1"/>
    </source>
</evidence>
<keyword evidence="6" id="KW-1185">Reference proteome</keyword>
<dbReference type="Gene3D" id="3.40.50.10490">
    <property type="entry name" value="Glucose-6-phosphate isomerase like protein, domain 1"/>
    <property type="match status" value="2"/>
</dbReference>
<dbReference type="PROSITE" id="PS51464">
    <property type="entry name" value="SIS"/>
    <property type="match status" value="1"/>
</dbReference>
<reference evidence="6" key="1">
    <citation type="journal article" date="2019" name="Int. J. Syst. Evol. Microbiol.">
        <title>The Global Catalogue of Microorganisms (GCM) 10K type strain sequencing project: providing services to taxonomists for standard genome sequencing and annotation.</title>
        <authorList>
            <consortium name="The Broad Institute Genomics Platform"/>
            <consortium name="The Broad Institute Genome Sequencing Center for Infectious Disease"/>
            <person name="Wu L."/>
            <person name="Ma J."/>
        </authorList>
    </citation>
    <scope>NUCLEOTIDE SEQUENCE [LARGE SCALE GENOMIC DNA]</scope>
    <source>
        <strain evidence="6">CGMCC 4.7289</strain>
    </source>
</reference>
<proteinExistence type="predicted"/>
<organism evidence="5 6">
    <name type="scientific">Hamadaea flava</name>
    <dbReference type="NCBI Taxonomy" id="1742688"/>
    <lineage>
        <taxon>Bacteria</taxon>
        <taxon>Bacillati</taxon>
        <taxon>Actinomycetota</taxon>
        <taxon>Actinomycetes</taxon>
        <taxon>Micromonosporales</taxon>
        <taxon>Micromonosporaceae</taxon>
        <taxon>Hamadaea</taxon>
    </lineage>
</organism>
<evidence type="ECO:0000256" key="3">
    <source>
        <dbReference type="ARBA" id="ARBA00016090"/>
    </source>
</evidence>
<sequence>MTRISYAEGRAAQPEALDRIVGRLRGSLDLPPVRRPLFCGIGASYAALAVPVEALRRYGVPAYRVLASEVAEYPAAFDADVLIAASQGGKSSETIAAFEQTRAATVAVVNVGDSPLAVLAEHLVGLGDEPDSYASTVGFTGTIVALDLIAAAVAGDPAAAKKWDGIGELVRSVGRIPDVASFVAADVVGSGASRASAEEAALLLREVPRVPAAASATRNYLHGEMESAGGTLHLIFGADREVELARTLAGAGHQTVLVTTAAVDSDGKLSVVRLPDVDPAVRVVLETVVAQELVAVLAEQRGVVPEQFVFANHDTKLGGVDRSDFEAAS</sequence>
<name>A0ABV8LVM1_9ACTN</name>
<comment type="catalytic activity">
    <reaction evidence="1">
        <text>D-fructose 6-phosphate + L-glutamine = D-glucosamine 6-phosphate + L-glutamate</text>
        <dbReference type="Rhea" id="RHEA:13237"/>
        <dbReference type="ChEBI" id="CHEBI:29985"/>
        <dbReference type="ChEBI" id="CHEBI:58359"/>
        <dbReference type="ChEBI" id="CHEBI:58725"/>
        <dbReference type="ChEBI" id="CHEBI:61527"/>
        <dbReference type="EC" id="2.6.1.16"/>
    </reaction>
</comment>
<dbReference type="GO" id="GO:0016787">
    <property type="term" value="F:hydrolase activity"/>
    <property type="evidence" value="ECO:0007669"/>
    <property type="project" value="UniProtKB-KW"/>
</dbReference>
<dbReference type="RefSeq" id="WP_253762937.1">
    <property type="nucleotide sequence ID" value="NZ_JAMZDZ010000001.1"/>
</dbReference>
<dbReference type="EMBL" id="JBHSAY010000020">
    <property type="protein sequence ID" value="MFC4135082.1"/>
    <property type="molecule type" value="Genomic_DNA"/>
</dbReference>
<gene>
    <name evidence="5" type="ORF">ACFOZ4_31105</name>
</gene>
<dbReference type="SUPFAM" id="SSF53697">
    <property type="entry name" value="SIS domain"/>
    <property type="match status" value="1"/>
</dbReference>
<dbReference type="InterPro" id="IPR046348">
    <property type="entry name" value="SIS_dom_sf"/>
</dbReference>
<evidence type="ECO:0000313" key="6">
    <source>
        <dbReference type="Proteomes" id="UP001595816"/>
    </source>
</evidence>
<comment type="caution">
    <text evidence="5">The sequence shown here is derived from an EMBL/GenBank/DDBJ whole genome shotgun (WGS) entry which is preliminary data.</text>
</comment>
<protein>
    <recommendedName>
        <fullName evidence="3">Glutamine--fructose-6-phosphate aminotransferase [isomerizing]</fullName>
        <ecNumber evidence="2">2.6.1.16</ecNumber>
    </recommendedName>
</protein>
<dbReference type="InterPro" id="IPR001347">
    <property type="entry name" value="SIS_dom"/>
</dbReference>
<evidence type="ECO:0000256" key="1">
    <source>
        <dbReference type="ARBA" id="ARBA00001031"/>
    </source>
</evidence>
<dbReference type="PANTHER" id="PTHR10937:SF0">
    <property type="entry name" value="GLUTAMINE--FRUCTOSE-6-PHOSPHATE TRANSAMINASE (ISOMERIZING)"/>
    <property type="match status" value="1"/>
</dbReference>
<dbReference type="EC" id="2.6.1.16" evidence="2"/>
<evidence type="ECO:0000259" key="4">
    <source>
        <dbReference type="PROSITE" id="PS51464"/>
    </source>
</evidence>